<dbReference type="Pfam" id="PF17862">
    <property type="entry name" value="AAA_lid_3"/>
    <property type="match status" value="1"/>
</dbReference>
<dbReference type="OrthoDB" id="39734at2759"/>
<sequence length="1097" mass="118512">MLSLIRATSSRAALRDRRSVQRLLRTLHSAPLDHRPLRAAPFLNGAQSMRSRHIHQSTRLFTAAAAPGPSSDASPKKTPDPNSSKESAGSTVDTPSSTRQPATATGAGVTSPLAKRRAKLQRGIGRATGRTSLATDPTSKVYVPSIPESFLATNYHPASSLSIGNKNTFASLPYHIHQSVQDEVLNTIASCLLTPAGPQAHIHRMPARHNNVLLSSPSEGSSQMLEAITMVAARKVGASMITIDVQDLMELTPDMFNSKGAGNPWPVDFLARGFNPFVSSPIPIEFLEDLDDSSDDDFQDDMDDDDDQDDNERASAPTAVFVDSRIFSKGRHGTGSGRGHSSSALSLKEKFEKFWTALLLAEPKASSGPTKAAATTTIARSNSTTATTSAPKILFLRDIADIIHTSLGSTLIPSLTSAVLTLRKAGHNIMVVAGHSPSLLTTRQDDQRNSDREFLDGQSLGDAYSDDTEATKEMSLVTILQKLRSPTSTDSGRSSMGHSGSPASLSSLIYDTFPGPTQTFHHISIPPFVAPLAHSTSSTKAARLGTGSLTDPIDRDTQQRYALENAQQLRQDKADRIKQVNSRNMLAVLQFRGGSLLESESPLQVFGSLRGIDAEVWGFGKVYRIISNALGSLYLSDLETRGRGEGSGDRKAAVLSESHFRGALETSNENARLRKVIATSDWTGNKKAPVAKPLIRAEDCNRYERKLLGSIVDPEKIKTTFKNTITPAETVNALQTMITLPLIRPQLFSQGLLQNEFLSGLLLFGPPGTGKTLLAKAVAKESGARMLEIKASDIFDMYVGEGEKNVSAVFSLARKLSPCVIFLDEVDSIFRARSLGGAGGGGSGGHSSQREILNQFMVEWDGLRSSGQNNGIVVMASTNRPFELDDAVLRRLPRRILVDLPSEKAREKILNVYLGQETLDAGIDVKELAKKTALFSGSDLKNLCVSAALASVREVVEGEVKALQGDDSEKEFVSDASLTVSSDKDKDIKEKEKVLDLSPLLNQYKQEALAKITSPSTLPATTLAAETTMATRMIHKRHFDKALAQITPSCSENMESLTELRKWDGLYGDGGKGRRKAIKSLGFEVDPDTGNNKTKQL</sequence>
<accession>A0A9P5VEH1</accession>
<reference evidence="7" key="1">
    <citation type="journal article" date="2020" name="Fungal Divers.">
        <title>Resolving the Mortierellaceae phylogeny through synthesis of multi-gene phylogenetics and phylogenomics.</title>
        <authorList>
            <person name="Vandepol N."/>
            <person name="Liber J."/>
            <person name="Desiro A."/>
            <person name="Na H."/>
            <person name="Kennedy M."/>
            <person name="Barry K."/>
            <person name="Grigoriev I.V."/>
            <person name="Miller A.N."/>
            <person name="O'Donnell K."/>
            <person name="Stajich J.E."/>
            <person name="Bonito G."/>
        </authorList>
    </citation>
    <scope>NUCLEOTIDE SEQUENCE</scope>
    <source>
        <strain evidence="7">NRRL 6426</strain>
    </source>
</reference>
<feature type="compositionally biased region" description="Polar residues" evidence="5">
    <location>
        <begin position="129"/>
        <end position="138"/>
    </location>
</feature>
<evidence type="ECO:0000256" key="3">
    <source>
        <dbReference type="ARBA" id="ARBA00022787"/>
    </source>
</evidence>
<keyword evidence="8" id="KW-1185">Reference proteome</keyword>
<dbReference type="GO" id="GO:0005524">
    <property type="term" value="F:ATP binding"/>
    <property type="evidence" value="ECO:0007669"/>
    <property type="project" value="UniProtKB-KW"/>
</dbReference>
<dbReference type="InterPro" id="IPR027417">
    <property type="entry name" value="P-loop_NTPase"/>
</dbReference>
<dbReference type="Gene3D" id="1.10.8.60">
    <property type="match status" value="1"/>
</dbReference>
<keyword evidence="3" id="KW-0472">Membrane</keyword>
<comment type="caution">
    <text evidence="7">The sequence shown here is derived from an EMBL/GenBank/DDBJ whole genome shotgun (WGS) entry which is preliminary data.</text>
</comment>
<dbReference type="SUPFAM" id="SSF52540">
    <property type="entry name" value="P-loop containing nucleoside triphosphate hydrolases"/>
    <property type="match status" value="1"/>
</dbReference>
<keyword evidence="4" id="KW-0067">ATP-binding</keyword>
<dbReference type="SMART" id="SM00382">
    <property type="entry name" value="AAA"/>
    <property type="match status" value="1"/>
</dbReference>
<evidence type="ECO:0000313" key="7">
    <source>
        <dbReference type="EMBL" id="KAF9154941.1"/>
    </source>
</evidence>
<feature type="compositionally biased region" description="Acidic residues" evidence="5">
    <location>
        <begin position="289"/>
        <end position="310"/>
    </location>
</feature>
<protein>
    <recommendedName>
        <fullName evidence="6">AAA+ ATPase domain-containing protein</fullName>
    </recommendedName>
</protein>
<dbReference type="GO" id="GO:0005741">
    <property type="term" value="C:mitochondrial outer membrane"/>
    <property type="evidence" value="ECO:0007669"/>
    <property type="project" value="UniProtKB-SubCell"/>
</dbReference>
<dbReference type="Gene3D" id="3.40.50.300">
    <property type="entry name" value="P-loop containing nucleotide triphosphate hydrolases"/>
    <property type="match status" value="1"/>
</dbReference>
<dbReference type="PANTHER" id="PTHR45644:SF56">
    <property type="entry name" value="AAA ATPASE, PUTATIVE (AFU_ORTHOLOGUE AFUA_2G12920)-RELATED"/>
    <property type="match status" value="1"/>
</dbReference>
<dbReference type="EMBL" id="JAAAUQ010000090">
    <property type="protein sequence ID" value="KAF9154941.1"/>
    <property type="molecule type" value="Genomic_DNA"/>
</dbReference>
<evidence type="ECO:0000313" key="8">
    <source>
        <dbReference type="Proteomes" id="UP000748756"/>
    </source>
</evidence>
<dbReference type="AlphaFoldDB" id="A0A9P5VEH1"/>
<feature type="domain" description="AAA+ ATPase" evidence="6">
    <location>
        <begin position="757"/>
        <end position="902"/>
    </location>
</feature>
<feature type="region of interest" description="Disordered" evidence="5">
    <location>
        <begin position="289"/>
        <end position="315"/>
    </location>
</feature>
<feature type="compositionally biased region" description="Low complexity" evidence="5">
    <location>
        <begin position="64"/>
        <end position="73"/>
    </location>
</feature>
<keyword evidence="3" id="KW-1000">Mitochondrion outer membrane</keyword>
<gene>
    <name evidence="7" type="ORF">BG015_011539</name>
</gene>
<evidence type="ECO:0000256" key="4">
    <source>
        <dbReference type="ARBA" id="ARBA00022840"/>
    </source>
</evidence>
<evidence type="ECO:0000256" key="5">
    <source>
        <dbReference type="SAM" id="MobiDB-lite"/>
    </source>
</evidence>
<keyword evidence="3" id="KW-0496">Mitochondrion</keyword>
<dbReference type="Pfam" id="PF00004">
    <property type="entry name" value="AAA"/>
    <property type="match status" value="1"/>
</dbReference>
<dbReference type="InterPro" id="IPR003593">
    <property type="entry name" value="AAA+_ATPase"/>
</dbReference>
<proteinExistence type="predicted"/>
<evidence type="ECO:0000259" key="6">
    <source>
        <dbReference type="SMART" id="SM00382"/>
    </source>
</evidence>
<organism evidence="7 8">
    <name type="scientific">Linnemannia schmuckeri</name>
    <dbReference type="NCBI Taxonomy" id="64567"/>
    <lineage>
        <taxon>Eukaryota</taxon>
        <taxon>Fungi</taxon>
        <taxon>Fungi incertae sedis</taxon>
        <taxon>Mucoromycota</taxon>
        <taxon>Mortierellomycotina</taxon>
        <taxon>Mortierellomycetes</taxon>
        <taxon>Mortierellales</taxon>
        <taxon>Mortierellaceae</taxon>
        <taxon>Linnemannia</taxon>
    </lineage>
</organism>
<feature type="region of interest" description="Disordered" evidence="5">
    <location>
        <begin position="64"/>
        <end position="138"/>
    </location>
</feature>
<dbReference type="InterPro" id="IPR041569">
    <property type="entry name" value="AAA_lid_3"/>
</dbReference>
<name>A0A9P5VEH1_9FUNG</name>
<evidence type="ECO:0000256" key="1">
    <source>
        <dbReference type="ARBA" id="ARBA00004572"/>
    </source>
</evidence>
<dbReference type="PANTHER" id="PTHR45644">
    <property type="entry name" value="AAA ATPASE, PUTATIVE (AFU_ORTHOLOGUE AFUA_2G12920)-RELATED-RELATED"/>
    <property type="match status" value="1"/>
</dbReference>
<dbReference type="InterPro" id="IPR051701">
    <property type="entry name" value="Mito_OM_Translocase_MSP1"/>
</dbReference>
<comment type="subcellular location">
    <subcellularLocation>
        <location evidence="1">Mitochondrion outer membrane</location>
        <topology evidence="1">Single-pass membrane protein</topology>
    </subcellularLocation>
</comment>
<dbReference type="GO" id="GO:0016887">
    <property type="term" value="F:ATP hydrolysis activity"/>
    <property type="evidence" value="ECO:0007669"/>
    <property type="project" value="InterPro"/>
</dbReference>
<dbReference type="Proteomes" id="UP000748756">
    <property type="component" value="Unassembled WGS sequence"/>
</dbReference>
<feature type="region of interest" description="Disordered" evidence="5">
    <location>
        <begin position="440"/>
        <end position="464"/>
    </location>
</feature>
<feature type="compositionally biased region" description="Polar residues" evidence="5">
    <location>
        <begin position="80"/>
        <end position="103"/>
    </location>
</feature>
<feature type="compositionally biased region" description="Basic and acidic residues" evidence="5">
    <location>
        <begin position="443"/>
        <end position="455"/>
    </location>
</feature>
<dbReference type="InterPro" id="IPR003959">
    <property type="entry name" value="ATPase_AAA_core"/>
</dbReference>
<keyword evidence="2" id="KW-0547">Nucleotide-binding</keyword>
<evidence type="ECO:0000256" key="2">
    <source>
        <dbReference type="ARBA" id="ARBA00022741"/>
    </source>
</evidence>